<dbReference type="AlphaFoldDB" id="A0A8K0I2H4"/>
<name>A0A8K0I2H4_COCNU</name>
<sequence length="506" mass="58223">MSHKIVSSLAALPESIKQRRVGHYGHLNMAFYHHAEELDQESVPLEWYQVAYAKLIRLSHILKNVEQIDGRLTHRNGSSIITDDHIVSYMKTFNSLARAFIGFSSMQCAYEKVVSPADRSILATGFYEPKKRDLMMLNSLTRVCDFLNISAQQRKSIRLTVCPQVTQHHIWRGALEQVLKDLKYEMNSLRCHSPTFQMGEQIVSSCIKFCADAAYISNSMSPSWMRSAPLNKVEKPLPSRRWEEVLEMFVDLEQCLRQEERLSQHVLKLEAMKEGLYQIKDILVERDISYKEARREDCLIQKKLTKSLGHSSKCLFTLLLYYLYGTVRDIEIEVSGGLYETDGRFYLSMGKIVTSCDELMVWNGVKQLNRALGVFKFAWETAGMKGVLELQGHLWCMGAEEKILTYRGAEMMRNWLSTFLFVANWSLDQLVTSMRWSTLARIEHFLGLAEGITDLHLANQAKYAGLTLLALMVLVFPECILRFPIVENNRRGGKEKKIFGPFTSRK</sequence>
<evidence type="ECO:0000313" key="3">
    <source>
        <dbReference type="Proteomes" id="UP000797356"/>
    </source>
</evidence>
<organism evidence="2 3">
    <name type="scientific">Cocos nucifera</name>
    <name type="common">Coconut palm</name>
    <dbReference type="NCBI Taxonomy" id="13894"/>
    <lineage>
        <taxon>Eukaryota</taxon>
        <taxon>Viridiplantae</taxon>
        <taxon>Streptophyta</taxon>
        <taxon>Embryophyta</taxon>
        <taxon>Tracheophyta</taxon>
        <taxon>Spermatophyta</taxon>
        <taxon>Magnoliopsida</taxon>
        <taxon>Liliopsida</taxon>
        <taxon>Arecaceae</taxon>
        <taxon>Arecoideae</taxon>
        <taxon>Cocoseae</taxon>
        <taxon>Attaleinae</taxon>
        <taxon>Cocos</taxon>
    </lineage>
</organism>
<proteinExistence type="predicted"/>
<evidence type="ECO:0000313" key="2">
    <source>
        <dbReference type="EMBL" id="KAG1334548.1"/>
    </source>
</evidence>
<feature type="transmembrane region" description="Helical" evidence="1">
    <location>
        <begin position="463"/>
        <end position="481"/>
    </location>
</feature>
<gene>
    <name evidence="2" type="ORF">COCNU_03G006670</name>
</gene>
<dbReference type="EMBL" id="CM017874">
    <property type="protein sequence ID" value="KAG1334548.1"/>
    <property type="molecule type" value="Genomic_DNA"/>
</dbReference>
<keyword evidence="3" id="KW-1185">Reference proteome</keyword>
<accession>A0A8K0I2H4</accession>
<dbReference type="Proteomes" id="UP000797356">
    <property type="component" value="Chromosome 3"/>
</dbReference>
<keyword evidence="1" id="KW-0812">Transmembrane</keyword>
<reference evidence="2" key="2">
    <citation type="submission" date="2019-07" db="EMBL/GenBank/DDBJ databases">
        <authorList>
            <person name="Yang Y."/>
            <person name="Bocs S."/>
            <person name="Baudouin L."/>
        </authorList>
    </citation>
    <scope>NUCLEOTIDE SEQUENCE</scope>
    <source>
        <tissue evidence="2">Spear leaf of Hainan Tall coconut</tissue>
    </source>
</reference>
<dbReference type="OrthoDB" id="770241at2759"/>
<keyword evidence="1" id="KW-0472">Membrane</keyword>
<reference evidence="2" key="1">
    <citation type="journal article" date="2017" name="Gigascience">
        <title>The genome draft of coconut (Cocos nucifera).</title>
        <authorList>
            <person name="Xiao Y."/>
            <person name="Xu P."/>
            <person name="Fan H."/>
            <person name="Baudouin L."/>
            <person name="Xia W."/>
            <person name="Bocs S."/>
            <person name="Xu J."/>
            <person name="Li Q."/>
            <person name="Guo A."/>
            <person name="Zhou L."/>
            <person name="Li J."/>
            <person name="Wu Y."/>
            <person name="Ma Z."/>
            <person name="Armero A."/>
            <person name="Issali A.E."/>
            <person name="Liu N."/>
            <person name="Peng M."/>
            <person name="Yang Y."/>
        </authorList>
    </citation>
    <scope>NUCLEOTIDE SEQUENCE</scope>
    <source>
        <tissue evidence="2">Spear leaf of Hainan Tall coconut</tissue>
    </source>
</reference>
<dbReference type="PANTHER" id="PTHR37763">
    <property type="entry name" value="EXOSOME COMPLEX EXONUCLEASE"/>
    <property type="match status" value="1"/>
</dbReference>
<evidence type="ECO:0000256" key="1">
    <source>
        <dbReference type="SAM" id="Phobius"/>
    </source>
</evidence>
<comment type="caution">
    <text evidence="2">The sequence shown here is derived from an EMBL/GenBank/DDBJ whole genome shotgun (WGS) entry which is preliminary data.</text>
</comment>
<dbReference type="PANTHER" id="PTHR37763:SF1">
    <property type="entry name" value="EXOSOME COMPLEX EXONUCLEASE"/>
    <property type="match status" value="1"/>
</dbReference>
<keyword evidence="1" id="KW-1133">Transmembrane helix</keyword>
<protein>
    <submittedName>
        <fullName evidence="2">Uncharacterized protein</fullName>
    </submittedName>
</protein>